<protein>
    <submittedName>
        <fullName evidence="1">Uncharacterized protein</fullName>
    </submittedName>
</protein>
<proteinExistence type="predicted"/>
<dbReference type="EMBL" id="CACRUA010000022">
    <property type="protein sequence ID" value="VYU30609.1"/>
    <property type="molecule type" value="Genomic_DNA"/>
</dbReference>
<name>A0A6N3DTU4_CLOSY</name>
<evidence type="ECO:0000313" key="1">
    <source>
        <dbReference type="EMBL" id="VYU30609.1"/>
    </source>
</evidence>
<sequence>MADHSHFTCLVFDRKRFVGAGGVSFFTAHRLQHKKLRAFSPEVFLVYL</sequence>
<accession>A0A6N3DTU4</accession>
<reference evidence="1" key="1">
    <citation type="submission" date="2019-11" db="EMBL/GenBank/DDBJ databases">
        <authorList>
            <person name="Feng L."/>
        </authorList>
    </citation>
    <scope>NUCLEOTIDE SEQUENCE</scope>
    <source>
        <strain evidence="1">CsymbiosumLFYP84</strain>
    </source>
</reference>
<organism evidence="1">
    <name type="scientific">Clostridium symbiosum</name>
    <name type="common">Bacteroides symbiosus</name>
    <dbReference type="NCBI Taxonomy" id="1512"/>
    <lineage>
        <taxon>Bacteria</taxon>
        <taxon>Bacillati</taxon>
        <taxon>Bacillota</taxon>
        <taxon>Clostridia</taxon>
        <taxon>Lachnospirales</taxon>
        <taxon>Lachnospiraceae</taxon>
        <taxon>Otoolea</taxon>
    </lineage>
</organism>
<dbReference type="AlphaFoldDB" id="A0A6N3DTU4"/>
<gene>
    <name evidence="1" type="ORF">CSLFYP84_01843</name>
</gene>